<feature type="region of interest" description="Disordered" evidence="1">
    <location>
        <begin position="1"/>
        <end position="39"/>
    </location>
</feature>
<organism evidence="2">
    <name type="scientific">Brassica oleracea</name>
    <name type="common">Wild cabbage</name>
    <dbReference type="NCBI Taxonomy" id="3712"/>
    <lineage>
        <taxon>Eukaryota</taxon>
        <taxon>Viridiplantae</taxon>
        <taxon>Streptophyta</taxon>
        <taxon>Embryophyta</taxon>
        <taxon>Tracheophyta</taxon>
        <taxon>Spermatophyta</taxon>
        <taxon>Magnoliopsida</taxon>
        <taxon>eudicotyledons</taxon>
        <taxon>Gunneridae</taxon>
        <taxon>Pentapetalae</taxon>
        <taxon>rosids</taxon>
        <taxon>malvids</taxon>
        <taxon>Brassicales</taxon>
        <taxon>Brassicaceae</taxon>
        <taxon>Brassiceae</taxon>
        <taxon>Brassica</taxon>
    </lineage>
</organism>
<gene>
    <name evidence="2" type="ORF">BOLC5T33824H</name>
</gene>
<dbReference type="EMBL" id="LR031877">
    <property type="protein sequence ID" value="VDD46277.1"/>
    <property type="molecule type" value="Genomic_DNA"/>
</dbReference>
<protein>
    <submittedName>
        <fullName evidence="2">Uncharacterized protein</fullName>
    </submittedName>
</protein>
<name>A0A3P6ENI6_BRAOL</name>
<reference evidence="2" key="1">
    <citation type="submission" date="2018-11" db="EMBL/GenBank/DDBJ databases">
        <authorList>
            <consortium name="Genoscope - CEA"/>
            <person name="William W."/>
        </authorList>
    </citation>
    <scope>NUCLEOTIDE SEQUENCE</scope>
</reference>
<evidence type="ECO:0000313" key="2">
    <source>
        <dbReference type="EMBL" id="VDD46277.1"/>
    </source>
</evidence>
<proteinExistence type="predicted"/>
<sequence>MRRPKQQKTRHLKLPRRPKKKPGRRRTRPEVTCPRQEKP</sequence>
<dbReference type="AlphaFoldDB" id="A0A3P6ENI6"/>
<evidence type="ECO:0000256" key="1">
    <source>
        <dbReference type="SAM" id="MobiDB-lite"/>
    </source>
</evidence>
<accession>A0A3P6ENI6</accession>
<feature type="compositionally biased region" description="Basic residues" evidence="1">
    <location>
        <begin position="1"/>
        <end position="27"/>
    </location>
</feature>